<keyword evidence="3" id="KW-1185">Reference proteome</keyword>
<evidence type="ECO:0000256" key="1">
    <source>
        <dbReference type="SAM" id="SignalP"/>
    </source>
</evidence>
<accession>A0A9P4NYD5</accession>
<keyword evidence="1" id="KW-0732">Signal</keyword>
<evidence type="ECO:0000313" key="3">
    <source>
        <dbReference type="Proteomes" id="UP000800235"/>
    </source>
</evidence>
<gene>
    <name evidence="2" type="ORF">EJ08DRAFT_657613</name>
</gene>
<dbReference type="AlphaFoldDB" id="A0A9P4NYD5"/>
<sequence>MQFLPHSLLMLLSVALSTAHPKCISQSQPNPIASQYPTDVTGTLNGTLALLPIPMALARSIIPLKYQILTSAYRSLLPDFPKDMYPALLQVVHDHDVRYGEYRLDDFSRASVEFPFVDLLNDGSTSFRWAPAMFMTSTNEIGIVGARDYGTEVYPAVFEPSCDAYASAPAPAPKGITYYKTQAEENFVDAVFATVKESGSMALQMSFFRTAVNLPSFANGSMCNHQTRIFNTSLSTGRNEAKEVSGTVKVQLPMFGKEMGWVDATGVQVDTAFIEKHLVDCEDFRGFQYEDERPAATQTGSSSWETFATDCNSSQSTILTLSTIFANYLITAAKQISI</sequence>
<evidence type="ECO:0000313" key="2">
    <source>
        <dbReference type="EMBL" id="KAF2433907.1"/>
    </source>
</evidence>
<dbReference type="EMBL" id="MU007018">
    <property type="protein sequence ID" value="KAF2433907.1"/>
    <property type="molecule type" value="Genomic_DNA"/>
</dbReference>
<protein>
    <submittedName>
        <fullName evidence="2">Uncharacterized protein</fullName>
    </submittedName>
</protein>
<dbReference type="Proteomes" id="UP000800235">
    <property type="component" value="Unassembled WGS sequence"/>
</dbReference>
<comment type="caution">
    <text evidence="2">The sequence shown here is derived from an EMBL/GenBank/DDBJ whole genome shotgun (WGS) entry which is preliminary data.</text>
</comment>
<dbReference type="OrthoDB" id="265717at2759"/>
<feature type="chain" id="PRO_5040187803" evidence="1">
    <location>
        <begin position="20"/>
        <end position="338"/>
    </location>
</feature>
<organism evidence="2 3">
    <name type="scientific">Tothia fuscella</name>
    <dbReference type="NCBI Taxonomy" id="1048955"/>
    <lineage>
        <taxon>Eukaryota</taxon>
        <taxon>Fungi</taxon>
        <taxon>Dikarya</taxon>
        <taxon>Ascomycota</taxon>
        <taxon>Pezizomycotina</taxon>
        <taxon>Dothideomycetes</taxon>
        <taxon>Pleosporomycetidae</taxon>
        <taxon>Venturiales</taxon>
        <taxon>Cylindrosympodiaceae</taxon>
        <taxon>Tothia</taxon>
    </lineage>
</organism>
<reference evidence="2" key="1">
    <citation type="journal article" date="2020" name="Stud. Mycol.">
        <title>101 Dothideomycetes genomes: a test case for predicting lifestyles and emergence of pathogens.</title>
        <authorList>
            <person name="Haridas S."/>
            <person name="Albert R."/>
            <person name="Binder M."/>
            <person name="Bloem J."/>
            <person name="Labutti K."/>
            <person name="Salamov A."/>
            <person name="Andreopoulos B."/>
            <person name="Baker S."/>
            <person name="Barry K."/>
            <person name="Bills G."/>
            <person name="Bluhm B."/>
            <person name="Cannon C."/>
            <person name="Castanera R."/>
            <person name="Culley D."/>
            <person name="Daum C."/>
            <person name="Ezra D."/>
            <person name="Gonzalez J."/>
            <person name="Henrissat B."/>
            <person name="Kuo A."/>
            <person name="Liang C."/>
            <person name="Lipzen A."/>
            <person name="Lutzoni F."/>
            <person name="Magnuson J."/>
            <person name="Mondo S."/>
            <person name="Nolan M."/>
            <person name="Ohm R."/>
            <person name="Pangilinan J."/>
            <person name="Park H.-J."/>
            <person name="Ramirez L."/>
            <person name="Alfaro M."/>
            <person name="Sun H."/>
            <person name="Tritt A."/>
            <person name="Yoshinaga Y."/>
            <person name="Zwiers L.-H."/>
            <person name="Turgeon B."/>
            <person name="Goodwin S."/>
            <person name="Spatafora J."/>
            <person name="Crous P."/>
            <person name="Grigoriev I."/>
        </authorList>
    </citation>
    <scope>NUCLEOTIDE SEQUENCE</scope>
    <source>
        <strain evidence="2">CBS 130266</strain>
    </source>
</reference>
<name>A0A9P4NYD5_9PEZI</name>
<proteinExistence type="predicted"/>
<feature type="signal peptide" evidence="1">
    <location>
        <begin position="1"/>
        <end position="19"/>
    </location>
</feature>